<dbReference type="InterPro" id="IPR036986">
    <property type="entry name" value="S4_RNA-bd_sf"/>
</dbReference>
<feature type="non-terminal residue" evidence="1">
    <location>
        <position position="1"/>
    </location>
</feature>
<dbReference type="GO" id="GO:0003723">
    <property type="term" value="F:RNA binding"/>
    <property type="evidence" value="ECO:0007669"/>
    <property type="project" value="InterPro"/>
</dbReference>
<protein>
    <recommendedName>
        <fullName evidence="2">30S ribosomal protein S4</fullName>
    </recommendedName>
</protein>
<dbReference type="AlphaFoldDB" id="A0A382E0S6"/>
<sequence length="30" mass="3453">DMEGVFKSIPDRSELPSEINEQLVVELYSK</sequence>
<evidence type="ECO:0000313" key="1">
    <source>
        <dbReference type="EMBL" id="SVB44075.1"/>
    </source>
</evidence>
<accession>A0A382E0S6</accession>
<dbReference type="EMBL" id="UINC01042015">
    <property type="protein sequence ID" value="SVB44075.1"/>
    <property type="molecule type" value="Genomic_DNA"/>
</dbReference>
<gene>
    <name evidence="1" type="ORF">METZ01_LOCUS196929</name>
</gene>
<dbReference type="Gene3D" id="1.10.1050.10">
    <property type="entry name" value="Ribosomal Protein S4 Delta 41, Chain A, domain 1"/>
    <property type="match status" value="1"/>
</dbReference>
<organism evidence="1">
    <name type="scientific">marine metagenome</name>
    <dbReference type="NCBI Taxonomy" id="408172"/>
    <lineage>
        <taxon>unclassified sequences</taxon>
        <taxon>metagenomes</taxon>
        <taxon>ecological metagenomes</taxon>
    </lineage>
</organism>
<proteinExistence type="predicted"/>
<evidence type="ECO:0008006" key="2">
    <source>
        <dbReference type="Google" id="ProtNLM"/>
    </source>
</evidence>
<dbReference type="SUPFAM" id="SSF55174">
    <property type="entry name" value="Alpha-L RNA-binding motif"/>
    <property type="match status" value="1"/>
</dbReference>
<name>A0A382E0S6_9ZZZZ</name>
<dbReference type="Gene3D" id="3.10.290.10">
    <property type="entry name" value="RNA-binding S4 domain"/>
    <property type="match status" value="1"/>
</dbReference>
<reference evidence="1" key="1">
    <citation type="submission" date="2018-05" db="EMBL/GenBank/DDBJ databases">
        <authorList>
            <person name="Lanie J.A."/>
            <person name="Ng W.-L."/>
            <person name="Kazmierczak K.M."/>
            <person name="Andrzejewski T.M."/>
            <person name="Davidsen T.M."/>
            <person name="Wayne K.J."/>
            <person name="Tettelin H."/>
            <person name="Glass J.I."/>
            <person name="Rusch D."/>
            <person name="Podicherti R."/>
            <person name="Tsui H.-C.T."/>
            <person name="Winkler M.E."/>
        </authorList>
    </citation>
    <scope>NUCLEOTIDE SEQUENCE</scope>
</reference>